<evidence type="ECO:0000313" key="12">
    <source>
        <dbReference type="Proteomes" id="UP000555193"/>
    </source>
</evidence>
<dbReference type="EMBL" id="JABDSH010000050">
    <property type="protein sequence ID" value="NMW35224.1"/>
    <property type="molecule type" value="Genomic_DNA"/>
</dbReference>
<evidence type="ECO:0000313" key="4">
    <source>
        <dbReference type="EMBL" id="NMW35224.1"/>
    </source>
</evidence>
<evidence type="ECO:0000313" key="5">
    <source>
        <dbReference type="EMBL" id="QEW36779.1"/>
    </source>
</evidence>
<protein>
    <submittedName>
        <fullName evidence="6">Uncharacterized protein</fullName>
    </submittedName>
</protein>
<evidence type="ECO:0000313" key="6">
    <source>
        <dbReference type="EMBL" id="RGR40474.1"/>
    </source>
</evidence>
<evidence type="ECO:0000313" key="8">
    <source>
        <dbReference type="Proteomes" id="UP000326091"/>
    </source>
</evidence>
<reference evidence="4 12" key="5">
    <citation type="submission" date="2020-04" db="EMBL/GenBank/DDBJ databases">
        <title>A novel gut-associated lysogenic phage, Bacteroides phage BV01, alters the host transcriptome and bile acid metabolism in Bacteroides vulgatus.</title>
        <authorList>
            <person name="Campbell D.E."/>
            <person name="Ly L."/>
            <person name="Ridlon J.M."/>
            <person name="Hsiao A."/>
            <person name="Degnan P.H."/>
        </authorList>
    </citation>
    <scope>NUCLEOTIDE SEQUENCE [LARGE SCALE GENOMIC DNA]</scope>
    <source>
        <strain evidence="4 12">VPI-4506</strain>
    </source>
</reference>
<dbReference type="Proteomes" id="UP000433382">
    <property type="component" value="Unassembled WGS sequence"/>
</dbReference>
<accession>A0A395UP64</accession>
<dbReference type="EMBL" id="WCZM01000023">
    <property type="protein sequence ID" value="KAB3567485.1"/>
    <property type="molecule type" value="Genomic_DNA"/>
</dbReference>
<dbReference type="EMBL" id="WCIF01000049">
    <property type="protein sequence ID" value="KAB5430953.1"/>
    <property type="molecule type" value="Genomic_DNA"/>
</dbReference>
<sequence>MKTIVKVYLKDEHGNEDWFVTPINLPEQEAHENYIGKRFNIGIDTDHMMKCWKVETLRVEK</sequence>
<reference evidence="3 11" key="4">
    <citation type="submission" date="2019-10" db="EMBL/GenBank/DDBJ databases">
        <title>Genome Sequence and Assembly of iSURF_14.</title>
        <authorList>
            <person name="Wucher B.R."/>
            <person name="Ruoff K.L."/>
            <person name="Price C.E."/>
            <person name="Valls R.R."/>
            <person name="O'Toole G.A."/>
        </authorList>
    </citation>
    <scope>NUCLEOTIDE SEQUENCE [LARGE SCALE GENOMIC DNA]</scope>
    <source>
        <strain evidence="3 11">ANK132K_3B</strain>
    </source>
</reference>
<dbReference type="RefSeq" id="WP_117892750.1">
    <property type="nucleotide sequence ID" value="NZ_AP025232.1"/>
</dbReference>
<evidence type="ECO:0000313" key="11">
    <source>
        <dbReference type="Proteomes" id="UP000462885"/>
    </source>
</evidence>
<reference evidence="9 10" key="2">
    <citation type="journal article" date="2019" name="Nat. Med.">
        <title>A library of human gut bacterial isolates paired with longitudinal multiomics data enables mechanistic microbiome research.</title>
        <authorList>
            <person name="Poyet M."/>
            <person name="Groussin M."/>
            <person name="Gibbons S.M."/>
            <person name="Avila-Pacheco J."/>
            <person name="Jiang X."/>
            <person name="Kearney S.M."/>
            <person name="Perrotta A.R."/>
            <person name="Berdy B."/>
            <person name="Zhao S."/>
            <person name="Lieberman T.D."/>
            <person name="Swanson P.K."/>
            <person name="Smith M."/>
            <person name="Roesemann S."/>
            <person name="Alexander J.E."/>
            <person name="Rich S.A."/>
            <person name="Livny J."/>
            <person name="Vlamakis H."/>
            <person name="Clish C."/>
            <person name="Bullock K."/>
            <person name="Deik A."/>
            <person name="Scott J."/>
            <person name="Pierce K.A."/>
            <person name="Xavier R.J."/>
            <person name="Alm E.J."/>
        </authorList>
    </citation>
    <scope>NUCLEOTIDE SEQUENCE [LARGE SCALE GENOMIC DNA]</scope>
    <source>
        <strain evidence="2 10">BIOML-A5</strain>
        <strain evidence="1 9">BIOML-A73</strain>
    </source>
</reference>
<dbReference type="AlphaFoldDB" id="A0A395UP64"/>
<evidence type="ECO:0000313" key="1">
    <source>
        <dbReference type="EMBL" id="KAB3567485.1"/>
    </source>
</evidence>
<dbReference type="EMBL" id="QRUD01000020">
    <property type="protein sequence ID" value="RGR40474.1"/>
    <property type="molecule type" value="Genomic_DNA"/>
</dbReference>
<gene>
    <name evidence="6" type="ORF">DWY53_08635</name>
    <name evidence="3" type="ORF">F9Z94_21815</name>
    <name evidence="2" type="ORF">GAS29_22160</name>
    <name evidence="1" type="ORF">GAY01_15385</name>
    <name evidence="4" type="ORF">HKQ54_03450</name>
    <name evidence="5" type="ORF">VIC01_02340</name>
</gene>
<name>A0A395UP64_PHOVU</name>
<evidence type="ECO:0000313" key="2">
    <source>
        <dbReference type="EMBL" id="KAB3851528.1"/>
    </source>
</evidence>
<dbReference type="Proteomes" id="UP000266497">
    <property type="component" value="Unassembled WGS sequence"/>
</dbReference>
<dbReference type="Proteomes" id="UP000555193">
    <property type="component" value="Unassembled WGS sequence"/>
</dbReference>
<evidence type="ECO:0000313" key="7">
    <source>
        <dbReference type="Proteomes" id="UP000266497"/>
    </source>
</evidence>
<dbReference type="Proteomes" id="UP000326091">
    <property type="component" value="Chromosome"/>
</dbReference>
<dbReference type="Proteomes" id="UP000462885">
    <property type="component" value="Unassembled WGS sequence"/>
</dbReference>
<evidence type="ECO:0000313" key="10">
    <source>
        <dbReference type="Proteomes" id="UP000441522"/>
    </source>
</evidence>
<proteinExistence type="predicted"/>
<organism evidence="6 7">
    <name type="scientific">Phocaeicola vulgatus</name>
    <name type="common">Bacteroides vulgatus</name>
    <dbReference type="NCBI Taxonomy" id="821"/>
    <lineage>
        <taxon>Bacteria</taxon>
        <taxon>Pseudomonadati</taxon>
        <taxon>Bacteroidota</taxon>
        <taxon>Bacteroidia</taxon>
        <taxon>Bacteroidales</taxon>
        <taxon>Bacteroidaceae</taxon>
        <taxon>Phocaeicola</taxon>
    </lineage>
</organism>
<dbReference type="EMBL" id="CP043529">
    <property type="protein sequence ID" value="QEW36779.1"/>
    <property type="molecule type" value="Genomic_DNA"/>
</dbReference>
<evidence type="ECO:0000313" key="9">
    <source>
        <dbReference type="Proteomes" id="UP000433382"/>
    </source>
</evidence>
<evidence type="ECO:0000313" key="3">
    <source>
        <dbReference type="EMBL" id="KAB5430953.1"/>
    </source>
</evidence>
<dbReference type="EMBL" id="WCWW01000107">
    <property type="protein sequence ID" value="KAB3851528.1"/>
    <property type="molecule type" value="Genomic_DNA"/>
</dbReference>
<reference evidence="6 7" key="1">
    <citation type="submission" date="2018-08" db="EMBL/GenBank/DDBJ databases">
        <title>A genome reference for cultivated species of the human gut microbiota.</title>
        <authorList>
            <person name="Zou Y."/>
            <person name="Xue W."/>
            <person name="Luo G."/>
        </authorList>
    </citation>
    <scope>NUCLEOTIDE SEQUENCE [LARGE SCALE GENOMIC DNA]</scope>
    <source>
        <strain evidence="6 7">AF25-30LB</strain>
    </source>
</reference>
<dbReference type="Proteomes" id="UP000441522">
    <property type="component" value="Unassembled WGS sequence"/>
</dbReference>
<reference evidence="5 8" key="3">
    <citation type="submission" date="2019-09" db="EMBL/GenBank/DDBJ databases">
        <title>Commensal-derived Metabolites Govern Vibrio cholerae Pathogenesis in Host.</title>
        <authorList>
            <person name="Yoon S.S."/>
            <person name="Yoon M.Y."/>
        </authorList>
    </citation>
    <scope>NUCLEOTIDE SEQUENCE [LARGE SCALE GENOMIC DNA]</scope>
    <source>
        <strain evidence="5 8">VIC01</strain>
    </source>
</reference>